<comment type="similarity">
    <text evidence="1">Belongs to the polysaccharide synthase family.</text>
</comment>
<dbReference type="InterPro" id="IPR029063">
    <property type="entry name" value="SAM-dependent_MTases_sf"/>
</dbReference>
<dbReference type="InterPro" id="IPR036291">
    <property type="entry name" value="NAD(P)-bd_dom_sf"/>
</dbReference>
<keyword evidence="2" id="KW-1133">Transmembrane helix</keyword>
<reference evidence="5" key="1">
    <citation type="submission" date="2018-01" db="EMBL/GenBank/DDBJ databases">
        <authorList>
            <person name="Regsiter A."/>
            <person name="William W."/>
        </authorList>
    </citation>
    <scope>NUCLEOTIDE SEQUENCE</scope>
    <source>
        <strain evidence="5">TRIP AH-1</strain>
    </source>
</reference>
<dbReference type="Pfam" id="PF13727">
    <property type="entry name" value="CoA_binding_3"/>
    <property type="match status" value="1"/>
</dbReference>
<feature type="transmembrane region" description="Helical" evidence="2">
    <location>
        <begin position="43"/>
        <end position="66"/>
    </location>
</feature>
<evidence type="ECO:0000256" key="1">
    <source>
        <dbReference type="ARBA" id="ARBA00007430"/>
    </source>
</evidence>
<evidence type="ECO:0000313" key="5">
    <source>
        <dbReference type="EMBL" id="SPD72734.1"/>
    </source>
</evidence>
<keyword evidence="2" id="KW-0812">Transmembrane</keyword>
<dbReference type="AlphaFoldDB" id="A0A445MT77"/>
<gene>
    <name evidence="5" type="ORF">PITCH_A1510023</name>
</gene>
<evidence type="ECO:0000256" key="2">
    <source>
        <dbReference type="SAM" id="Phobius"/>
    </source>
</evidence>
<dbReference type="Gene3D" id="3.40.50.720">
    <property type="entry name" value="NAD(P)-binding Rossmann-like Domain"/>
    <property type="match status" value="2"/>
</dbReference>
<feature type="transmembrane region" description="Helical" evidence="2">
    <location>
        <begin position="12"/>
        <end position="37"/>
    </location>
</feature>
<dbReference type="EMBL" id="OJIN01000059">
    <property type="protein sequence ID" value="SPD72734.1"/>
    <property type="molecule type" value="Genomic_DNA"/>
</dbReference>
<dbReference type="InterPro" id="IPR009875">
    <property type="entry name" value="PilZ_domain"/>
</dbReference>
<feature type="domain" description="Polysaccharide biosynthesis protein CapD-like" evidence="3">
    <location>
        <begin position="302"/>
        <end position="586"/>
    </location>
</feature>
<feature type="transmembrane region" description="Helical" evidence="2">
    <location>
        <begin position="78"/>
        <end position="99"/>
    </location>
</feature>
<evidence type="ECO:0000259" key="4">
    <source>
        <dbReference type="Pfam" id="PF07238"/>
    </source>
</evidence>
<protein>
    <submittedName>
        <fullName evidence="5">Polysaccharide biosynthesis protein CapD</fullName>
    </submittedName>
</protein>
<sequence length="773" mass="86195">MGKRYLHKNVLIVLTFDIILIGLAWYFSHLLIFNFSIPNDAEFVTFATIPLVIIIKILIFNFFKLYQGMWRYTSLTDLLNILKGTSVGCIAVFLTTLFIYNTADFSHSVFVIDWCLTFLMISGCRVAIRLFFWLSPNQTQTPFEGLGLLPSIFVHRGKGKRLMIIGAGDCGEKITREIHDNPHLGYNIVGFIDDMPAKAKLFIHGIPVLGRTRDLKFLTEKLEIEELLIAIPSATYSQMRTIVAACEGSGIPYKTVPGMGELINGTVTVKSIREVDYNDLIGRDQVRLDQASIGGYLKDSSVLVTGAGGSIGSELCRQICRFSPRQIILFERAESPLYEIELELKGNSPYIAIDPVLADIRDTNQVLCIFEAYKPDVVFHAAAYKHVPMMEIQPWQAIKNNILGTRNILAACGKFSVGRFVFVSTDKAVRPTNVMGASKRVSELLVHCQNGSCAEGGRYMAVRFGNVVGSVGSVVPYFKKQIEKGGPVTVTHPEVTRYFMTIPEASQLILQAGAMGRGGETFILDMGTPIKIVDMARDLIRLSGYEPDVDIKIEYIGLRPGEKLYEELITEGEGIEPTGHKKIMVLKGKPCDQAKLDSQINELDRLADIQDSDGIRKKLREILPEFNMENGREISGRGKQAEGGKFSLCFPDRRKDKRLRPINGSVIIPDIKPLRSCKIRDIGRGGLSFYYEGTDDMTKGYAGLAISMADSGFSLEEIPCRIVSHYRASATCSPDTNKPHRFSVQFGELTQHQKDQLEYFIENYTASEKVSSS</sequence>
<feature type="domain" description="PilZ" evidence="4">
    <location>
        <begin position="652"/>
        <end position="762"/>
    </location>
</feature>
<evidence type="ECO:0000259" key="3">
    <source>
        <dbReference type="Pfam" id="PF02719"/>
    </source>
</evidence>
<name>A0A445MT77_9BACT</name>
<dbReference type="GO" id="GO:0035438">
    <property type="term" value="F:cyclic-di-GMP binding"/>
    <property type="evidence" value="ECO:0007669"/>
    <property type="project" value="InterPro"/>
</dbReference>
<organism evidence="5">
    <name type="scientific">uncultured Desulfobacterium sp</name>
    <dbReference type="NCBI Taxonomy" id="201089"/>
    <lineage>
        <taxon>Bacteria</taxon>
        <taxon>Pseudomonadati</taxon>
        <taxon>Thermodesulfobacteriota</taxon>
        <taxon>Desulfobacteria</taxon>
        <taxon>Desulfobacterales</taxon>
        <taxon>Desulfobacteriaceae</taxon>
        <taxon>Desulfobacterium</taxon>
        <taxon>environmental samples</taxon>
    </lineage>
</organism>
<keyword evidence="2" id="KW-0472">Membrane</keyword>
<dbReference type="InterPro" id="IPR003869">
    <property type="entry name" value="Polysac_CapD-like"/>
</dbReference>
<proteinExistence type="inferred from homology"/>
<dbReference type="CDD" id="cd05237">
    <property type="entry name" value="UDP_invert_4-6DH_SDR_e"/>
    <property type="match status" value="1"/>
</dbReference>
<dbReference type="PANTHER" id="PTHR43318:SF1">
    <property type="entry name" value="POLYSACCHARIDE BIOSYNTHESIS PROTEIN EPSC-RELATED"/>
    <property type="match status" value="1"/>
</dbReference>
<dbReference type="Pfam" id="PF07238">
    <property type="entry name" value="PilZ"/>
    <property type="match status" value="1"/>
</dbReference>
<dbReference type="SUPFAM" id="SSF53335">
    <property type="entry name" value="S-adenosyl-L-methionine-dependent methyltransferases"/>
    <property type="match status" value="1"/>
</dbReference>
<dbReference type="InterPro" id="IPR051203">
    <property type="entry name" value="Polysaccharide_Synthase-Rel"/>
</dbReference>
<dbReference type="SUPFAM" id="SSF51735">
    <property type="entry name" value="NAD(P)-binding Rossmann-fold domains"/>
    <property type="match status" value="1"/>
</dbReference>
<dbReference type="PANTHER" id="PTHR43318">
    <property type="entry name" value="UDP-N-ACETYLGLUCOSAMINE 4,6-DEHYDRATASE"/>
    <property type="match status" value="1"/>
</dbReference>
<dbReference type="Gene3D" id="2.40.10.220">
    <property type="entry name" value="predicted glycosyltransferase like domains"/>
    <property type="match status" value="1"/>
</dbReference>
<dbReference type="Pfam" id="PF02719">
    <property type="entry name" value="Polysacc_synt_2"/>
    <property type="match status" value="1"/>
</dbReference>
<accession>A0A445MT77</accession>